<evidence type="ECO:0000313" key="1">
    <source>
        <dbReference type="EMBL" id="CDN90429.1"/>
    </source>
</evidence>
<sequence length="76" mass="8118">MPTPPPTPIDTTRCPLCGGDNRCAVEIEKATGKPQPPCWCVSETFTPELLARIPEAARRTACICPACVRKALATPP</sequence>
<keyword evidence="2" id="KW-1185">Reference proteome</keyword>
<reference evidence="2" key="1">
    <citation type="submission" date="2014-11" db="EMBL/GenBank/DDBJ databases">
        <title>Draft genome sequence of Hydrogenophaga intermedia S1.</title>
        <authorList>
            <person name="Gan H.M."/>
            <person name="Chew T.H."/>
            <person name="Stolz A."/>
        </authorList>
    </citation>
    <scope>NUCLEOTIDE SEQUENCE [LARGE SCALE GENOMIC DNA]</scope>
    <source>
        <strain evidence="2">S1</strain>
    </source>
</reference>
<dbReference type="RefSeq" id="WP_009515607.1">
    <property type="nucleotide sequence ID" value="NZ_CCAE010000082.1"/>
</dbReference>
<proteinExistence type="predicted"/>
<dbReference type="InterPro" id="IPR032720">
    <property type="entry name" value="Cys_rich_CWC"/>
</dbReference>
<dbReference type="EMBL" id="CCAE010000082">
    <property type="protein sequence ID" value="CDN90429.1"/>
    <property type="molecule type" value="Genomic_DNA"/>
</dbReference>
<evidence type="ECO:0000313" key="2">
    <source>
        <dbReference type="Proteomes" id="UP000028878"/>
    </source>
</evidence>
<dbReference type="Pfam" id="PF14375">
    <property type="entry name" value="Cys_rich_CWC"/>
    <property type="match status" value="1"/>
</dbReference>
<dbReference type="AlphaFoldDB" id="A0A1L1PRP3"/>
<evidence type="ECO:0008006" key="3">
    <source>
        <dbReference type="Google" id="ProtNLM"/>
    </source>
</evidence>
<protein>
    <recommendedName>
        <fullName evidence="3">Cysteine-rich CWC</fullName>
    </recommendedName>
</protein>
<organism evidence="1 2">
    <name type="scientific">Hydrogenophaga intermedia</name>
    <dbReference type="NCBI Taxonomy" id="65786"/>
    <lineage>
        <taxon>Bacteria</taxon>
        <taxon>Pseudomonadati</taxon>
        <taxon>Pseudomonadota</taxon>
        <taxon>Betaproteobacteria</taxon>
        <taxon>Burkholderiales</taxon>
        <taxon>Comamonadaceae</taxon>
        <taxon>Hydrogenophaga</taxon>
    </lineage>
</organism>
<gene>
    <name evidence="1" type="ORF">BN948_04873</name>
</gene>
<accession>A0A1L1PRP3</accession>
<name>A0A1L1PRP3_HYDIT</name>
<dbReference type="Proteomes" id="UP000028878">
    <property type="component" value="Unassembled WGS sequence"/>
</dbReference>